<dbReference type="GO" id="GO:0071786">
    <property type="term" value="P:endoplasmic reticulum tubular network organization"/>
    <property type="evidence" value="ECO:0007669"/>
    <property type="project" value="InterPro"/>
</dbReference>
<dbReference type="GO" id="GO:0071782">
    <property type="term" value="C:endoplasmic reticulum tubular network"/>
    <property type="evidence" value="ECO:0007669"/>
    <property type="project" value="TreeGrafter"/>
</dbReference>
<comment type="caution">
    <text evidence="4">The sequence shown here is derived from an EMBL/GenBank/DDBJ whole genome shotgun (WGS) entry which is preliminary data.</text>
</comment>
<dbReference type="AlphaFoldDB" id="A0AAW1GIW4"/>
<dbReference type="PANTHER" id="PTHR22166:SF12">
    <property type="entry name" value="ENDOPLASMIC RETICULUM JUNCTION FORMATION PROTEIN LUNAPARK"/>
    <property type="match status" value="1"/>
</dbReference>
<keyword evidence="5" id="KW-1185">Reference proteome</keyword>
<dbReference type="PANTHER" id="PTHR22166">
    <property type="entry name" value="ENDOPLASMIC RETICULUM JUNCTION FORMATION PROTEIN LUNAPARK"/>
    <property type="match status" value="1"/>
</dbReference>
<protein>
    <recommendedName>
        <fullName evidence="3">Lunapark zinc ribbon domain-containing protein</fullName>
    </recommendedName>
</protein>
<feature type="region of interest" description="Disordered" evidence="1">
    <location>
        <begin position="222"/>
        <end position="276"/>
    </location>
</feature>
<evidence type="ECO:0000259" key="3">
    <source>
        <dbReference type="Pfam" id="PF10058"/>
    </source>
</evidence>
<evidence type="ECO:0000256" key="1">
    <source>
        <dbReference type="SAM" id="MobiDB-lite"/>
    </source>
</evidence>
<evidence type="ECO:0000256" key="2">
    <source>
        <dbReference type="SAM" id="Phobius"/>
    </source>
</evidence>
<organism evidence="4 5">
    <name type="scientific">Saponaria officinalis</name>
    <name type="common">Common soapwort</name>
    <name type="synonym">Lychnis saponaria</name>
    <dbReference type="NCBI Taxonomy" id="3572"/>
    <lineage>
        <taxon>Eukaryota</taxon>
        <taxon>Viridiplantae</taxon>
        <taxon>Streptophyta</taxon>
        <taxon>Embryophyta</taxon>
        <taxon>Tracheophyta</taxon>
        <taxon>Spermatophyta</taxon>
        <taxon>Magnoliopsida</taxon>
        <taxon>eudicotyledons</taxon>
        <taxon>Gunneridae</taxon>
        <taxon>Pentapetalae</taxon>
        <taxon>Caryophyllales</taxon>
        <taxon>Caryophyllaceae</taxon>
        <taxon>Caryophylleae</taxon>
        <taxon>Saponaria</taxon>
    </lineage>
</organism>
<keyword evidence="2" id="KW-0812">Transmembrane</keyword>
<reference evidence="4 5" key="1">
    <citation type="submission" date="2024-03" db="EMBL/GenBank/DDBJ databases">
        <title>WGS assembly of Saponaria officinalis var. Norfolk2.</title>
        <authorList>
            <person name="Jenkins J."/>
            <person name="Shu S."/>
            <person name="Grimwood J."/>
            <person name="Barry K."/>
            <person name="Goodstein D."/>
            <person name="Schmutz J."/>
            <person name="Leebens-Mack J."/>
            <person name="Osbourn A."/>
        </authorList>
    </citation>
    <scope>NUCLEOTIDE SEQUENCE [LARGE SCALE GENOMIC DNA]</scope>
    <source>
        <strain evidence="5">cv. Norfolk2</strain>
        <strain evidence="4">JIC</strain>
        <tissue evidence="4">Leaf</tissue>
    </source>
</reference>
<feature type="transmembrane region" description="Helical" evidence="2">
    <location>
        <begin position="91"/>
        <end position="112"/>
    </location>
</feature>
<evidence type="ECO:0000313" key="5">
    <source>
        <dbReference type="Proteomes" id="UP001443914"/>
    </source>
</evidence>
<dbReference type="InterPro" id="IPR019273">
    <property type="entry name" value="Lunapark_Znf"/>
</dbReference>
<dbReference type="EMBL" id="JBDFQZ010000014">
    <property type="protein sequence ID" value="KAK9664680.1"/>
    <property type="molecule type" value="Genomic_DNA"/>
</dbReference>
<proteinExistence type="predicted"/>
<feature type="compositionally biased region" description="Polar residues" evidence="1">
    <location>
        <begin position="248"/>
        <end position="276"/>
    </location>
</feature>
<dbReference type="InterPro" id="IPR040115">
    <property type="entry name" value="Lnp"/>
</dbReference>
<sequence length="418" mass="45957">MAGETDENVGAIVAAVESPVMAATAIVEERSKDEKNAKVTQKKRKGLISRVWNSLFGSRKDDFERRLERLSKEEATVLSRMRRRAQNWGRLKRHIIMFSVLLEIVAVVYAIMTARSAENWKNRAFHVLPMFLLPALSSLTYTALSSFINMCEKKDQKILEKLRAERKSKIDELKERTNYYITQQLIQRYDTDPAAKAAAAAVLASKLGADSGLKVFLGDQSANSAPSGKSNDVEHMQSGGLRNRKQPQTRATSPGGTVTQHSLGSSPHSGSEYAEQNQQQFVDHYQGQGPTAYNTGWLSRIAALLVGEDPTQCYALICGNCHMHNGLASKEDFPYVTYICPHCRAMNGPKIQQEASGTSTPGMGSVVSVDQGNASSNIVDSPRDVIDSIKPEVAPLATEVSKITEKVEPPVANDDRTE</sequence>
<keyword evidence="2" id="KW-0472">Membrane</keyword>
<feature type="transmembrane region" description="Helical" evidence="2">
    <location>
        <begin position="124"/>
        <end position="144"/>
    </location>
</feature>
<evidence type="ECO:0000313" key="4">
    <source>
        <dbReference type="EMBL" id="KAK9664680.1"/>
    </source>
</evidence>
<name>A0AAW1GIW4_SAPOF</name>
<accession>A0AAW1GIW4</accession>
<dbReference type="Proteomes" id="UP001443914">
    <property type="component" value="Unassembled WGS sequence"/>
</dbReference>
<feature type="domain" description="Lunapark zinc ribbon" evidence="3">
    <location>
        <begin position="297"/>
        <end position="347"/>
    </location>
</feature>
<keyword evidence="2" id="KW-1133">Transmembrane helix</keyword>
<dbReference type="EMBL" id="JBDFQZ010000014">
    <property type="protein sequence ID" value="KAK9664679.1"/>
    <property type="molecule type" value="Genomic_DNA"/>
</dbReference>
<gene>
    <name evidence="4" type="ORF">RND81_14G060800</name>
</gene>
<dbReference type="Pfam" id="PF10058">
    <property type="entry name" value="Zn_ribbon_10"/>
    <property type="match status" value="1"/>
</dbReference>